<protein>
    <submittedName>
        <fullName evidence="1">Uncharacterized protein</fullName>
    </submittedName>
</protein>
<gene>
    <name evidence="1" type="ORF">GOODEAATRI_013394</name>
</gene>
<organism evidence="1 2">
    <name type="scientific">Goodea atripinnis</name>
    <dbReference type="NCBI Taxonomy" id="208336"/>
    <lineage>
        <taxon>Eukaryota</taxon>
        <taxon>Metazoa</taxon>
        <taxon>Chordata</taxon>
        <taxon>Craniata</taxon>
        <taxon>Vertebrata</taxon>
        <taxon>Euteleostomi</taxon>
        <taxon>Actinopterygii</taxon>
        <taxon>Neopterygii</taxon>
        <taxon>Teleostei</taxon>
        <taxon>Neoteleostei</taxon>
        <taxon>Acanthomorphata</taxon>
        <taxon>Ovalentaria</taxon>
        <taxon>Atherinomorphae</taxon>
        <taxon>Cyprinodontiformes</taxon>
        <taxon>Goodeidae</taxon>
        <taxon>Goodea</taxon>
    </lineage>
</organism>
<comment type="caution">
    <text evidence="1">The sequence shown here is derived from an EMBL/GenBank/DDBJ whole genome shotgun (WGS) entry which is preliminary data.</text>
</comment>
<evidence type="ECO:0000313" key="2">
    <source>
        <dbReference type="Proteomes" id="UP001476798"/>
    </source>
</evidence>
<sequence>MLCLKPKNDKALKYSPVYLPVVHSGKIQLFYGGFLLLPHHTHTTYFLSHFTTTKFYVSYQDFFFVRSKQQHMIVKGREEDRWFPKISTGKILNSITCTGIKPLG</sequence>
<dbReference type="Proteomes" id="UP001476798">
    <property type="component" value="Unassembled WGS sequence"/>
</dbReference>
<name>A0ABV0PNX9_9TELE</name>
<reference evidence="1 2" key="1">
    <citation type="submission" date="2021-06" db="EMBL/GenBank/DDBJ databases">
        <authorList>
            <person name="Palmer J.M."/>
        </authorList>
    </citation>
    <scope>NUCLEOTIDE SEQUENCE [LARGE SCALE GENOMIC DNA]</scope>
    <source>
        <strain evidence="1 2">GA_2019</strain>
        <tissue evidence="1">Muscle</tissue>
    </source>
</reference>
<evidence type="ECO:0000313" key="1">
    <source>
        <dbReference type="EMBL" id="MEQ2184972.1"/>
    </source>
</evidence>
<dbReference type="EMBL" id="JAHRIO010080863">
    <property type="protein sequence ID" value="MEQ2184972.1"/>
    <property type="molecule type" value="Genomic_DNA"/>
</dbReference>
<proteinExistence type="predicted"/>
<keyword evidence="2" id="KW-1185">Reference proteome</keyword>
<accession>A0ABV0PNX9</accession>